<proteinExistence type="inferred from homology"/>
<name>A0AAP0NLA8_9MAGN</name>
<evidence type="ECO:0000256" key="2">
    <source>
        <dbReference type="ARBA" id="ARBA00008837"/>
    </source>
</evidence>
<dbReference type="EMBL" id="JBBNAE010000007">
    <property type="protein sequence ID" value="KAK9110140.1"/>
    <property type="molecule type" value="Genomic_DNA"/>
</dbReference>
<sequence length="206" mass="23155">MGFLRLGTWAWTTHGCPDVPGDPNARRTWWFFDEFWAAVLLETTAMAALPLTRGHRGIFGDLTMFIMESHVPGASLLMVCRDIAREEPASFFRMLGGSCPSDAALVLRHCPRRASVLFPVVWVGMEQYLSLFDQAIKEDKTRVSDGAGRVVLIQDCVETSGAFLLHHLMKRALSRESSETVVFVAFAQPFSHYDRILKKLVSSLYD</sequence>
<comment type="similarity">
    <text evidence="2">Belongs to the ELP6 family.</text>
</comment>
<evidence type="ECO:0000313" key="4">
    <source>
        <dbReference type="Proteomes" id="UP001417504"/>
    </source>
</evidence>
<evidence type="ECO:0000313" key="3">
    <source>
        <dbReference type="EMBL" id="KAK9110140.1"/>
    </source>
</evidence>
<organism evidence="3 4">
    <name type="scientific">Stephania japonica</name>
    <dbReference type="NCBI Taxonomy" id="461633"/>
    <lineage>
        <taxon>Eukaryota</taxon>
        <taxon>Viridiplantae</taxon>
        <taxon>Streptophyta</taxon>
        <taxon>Embryophyta</taxon>
        <taxon>Tracheophyta</taxon>
        <taxon>Spermatophyta</taxon>
        <taxon>Magnoliopsida</taxon>
        <taxon>Ranunculales</taxon>
        <taxon>Menispermaceae</taxon>
        <taxon>Menispermoideae</taxon>
        <taxon>Cissampelideae</taxon>
        <taxon>Stephania</taxon>
    </lineage>
</organism>
<dbReference type="PANTHER" id="PTHR16184:SF6">
    <property type="entry name" value="ELONGATOR COMPLEX PROTEIN 6"/>
    <property type="match status" value="1"/>
</dbReference>
<comment type="caution">
    <text evidence="3">The sequence shown here is derived from an EMBL/GenBank/DDBJ whole genome shotgun (WGS) entry which is preliminary data.</text>
</comment>
<dbReference type="Proteomes" id="UP001417504">
    <property type="component" value="Unassembled WGS sequence"/>
</dbReference>
<dbReference type="GO" id="GO:0033588">
    <property type="term" value="C:elongator holoenzyme complex"/>
    <property type="evidence" value="ECO:0007669"/>
    <property type="project" value="InterPro"/>
</dbReference>
<accession>A0AAP0NLA8</accession>
<dbReference type="InterPro" id="IPR018627">
    <property type="entry name" value="ELP6"/>
</dbReference>
<dbReference type="InterPro" id="IPR027417">
    <property type="entry name" value="P-loop_NTPase"/>
</dbReference>
<dbReference type="Gene3D" id="3.40.50.300">
    <property type="entry name" value="P-loop containing nucleotide triphosphate hydrolases"/>
    <property type="match status" value="1"/>
</dbReference>
<reference evidence="3 4" key="1">
    <citation type="submission" date="2024-01" db="EMBL/GenBank/DDBJ databases">
        <title>Genome assemblies of Stephania.</title>
        <authorList>
            <person name="Yang L."/>
        </authorList>
    </citation>
    <scope>NUCLEOTIDE SEQUENCE [LARGE SCALE GENOMIC DNA]</scope>
    <source>
        <strain evidence="3">QJT</strain>
        <tissue evidence="3">Leaf</tissue>
    </source>
</reference>
<dbReference type="PANTHER" id="PTHR16184">
    <property type="entry name" value="ELONGATOR COMPLEX PROTEIN 6"/>
    <property type="match status" value="1"/>
</dbReference>
<comment type="pathway">
    <text evidence="1">tRNA modification; 5-methoxycarbonylmethyl-2-thiouridine-tRNA biosynthesis.</text>
</comment>
<evidence type="ECO:0000256" key="1">
    <source>
        <dbReference type="ARBA" id="ARBA00005043"/>
    </source>
</evidence>
<protein>
    <recommendedName>
        <fullName evidence="5">Elongator complex protein 6</fullName>
    </recommendedName>
</protein>
<gene>
    <name evidence="3" type="ORF">Sjap_018200</name>
</gene>
<dbReference type="GO" id="GO:0002098">
    <property type="term" value="P:tRNA wobble uridine modification"/>
    <property type="evidence" value="ECO:0007669"/>
    <property type="project" value="InterPro"/>
</dbReference>
<keyword evidence="4" id="KW-1185">Reference proteome</keyword>
<dbReference type="AlphaFoldDB" id="A0AAP0NLA8"/>
<evidence type="ECO:0008006" key="5">
    <source>
        <dbReference type="Google" id="ProtNLM"/>
    </source>
</evidence>
<dbReference type="Pfam" id="PF09807">
    <property type="entry name" value="ELP6"/>
    <property type="match status" value="1"/>
</dbReference>